<proteinExistence type="predicted"/>
<gene>
    <name evidence="1" type="ORF">RHMOL_Rhmol06G0152500</name>
</gene>
<comment type="caution">
    <text evidence="1">The sequence shown here is derived from an EMBL/GenBank/DDBJ whole genome shotgun (WGS) entry which is preliminary data.</text>
</comment>
<keyword evidence="2" id="KW-1185">Reference proteome</keyword>
<evidence type="ECO:0000313" key="2">
    <source>
        <dbReference type="Proteomes" id="UP001062846"/>
    </source>
</evidence>
<name>A0ACC0NEJ1_RHOML</name>
<evidence type="ECO:0000313" key="1">
    <source>
        <dbReference type="EMBL" id="KAI8551022.1"/>
    </source>
</evidence>
<accession>A0ACC0NEJ1</accession>
<protein>
    <submittedName>
        <fullName evidence="1">Uncharacterized protein</fullName>
    </submittedName>
</protein>
<reference evidence="1" key="1">
    <citation type="submission" date="2022-02" db="EMBL/GenBank/DDBJ databases">
        <title>Plant Genome Project.</title>
        <authorList>
            <person name="Zhang R.-G."/>
        </authorList>
    </citation>
    <scope>NUCLEOTIDE SEQUENCE</scope>
    <source>
        <strain evidence="1">AT1</strain>
    </source>
</reference>
<sequence length="580" mass="65227">MREAEAEERTGAEVQWPRVTAVADAGAAGRPDYSSEAYVPPTPHLFAPSGFAAYVPQRTEYDDKMVLKDPEVHIANTWSENMKMKAINADICPIACLCTCNKREQDRGISVALEARAERWRDTTNTFHLPLGEMTVTPADFAAITGLRVGGEPIPFDSGIQNDRAALEWFLGEAPKIEEGMARYEQFTGYLKKEATTEQEEEQMARAYLLYLFGATLYPNRHSRVYLSYLPALRDLRTASRFDWGGAALGTAYAFLGNSSRTGQSTAGYWRVWELWAYEVMRMYSPKCKHPDLSTLPHALIWNKKNMESKEGRGHLNTFRLYLDDLRASQINWDPWRVARVEPEYLARSRAVTASRVPWALPPRASHTGTYTRAELERFTQPDTELTRYLHPEMGYAAYQRGRLAGSLGIRAFRDVRSQARGAAEERRAAGERERGGEGRVRRSLSKPMIGGPPELSWKIPVVDTQGNPAEVPNEWVNEAIRRMLAMENVIRRAANGLPLELRYPAPSPPPAQRVAAKRPQGQGQVTSRSKRTRLPPQKKLAARTPTPPVTTRRQTRSSQPAAVSEEAARKAVARAELQY</sequence>
<dbReference type="EMBL" id="CM046393">
    <property type="protein sequence ID" value="KAI8551022.1"/>
    <property type="molecule type" value="Genomic_DNA"/>
</dbReference>
<organism evidence="1 2">
    <name type="scientific">Rhododendron molle</name>
    <name type="common">Chinese azalea</name>
    <name type="synonym">Azalea mollis</name>
    <dbReference type="NCBI Taxonomy" id="49168"/>
    <lineage>
        <taxon>Eukaryota</taxon>
        <taxon>Viridiplantae</taxon>
        <taxon>Streptophyta</taxon>
        <taxon>Embryophyta</taxon>
        <taxon>Tracheophyta</taxon>
        <taxon>Spermatophyta</taxon>
        <taxon>Magnoliopsida</taxon>
        <taxon>eudicotyledons</taxon>
        <taxon>Gunneridae</taxon>
        <taxon>Pentapetalae</taxon>
        <taxon>asterids</taxon>
        <taxon>Ericales</taxon>
        <taxon>Ericaceae</taxon>
        <taxon>Ericoideae</taxon>
        <taxon>Rhodoreae</taxon>
        <taxon>Rhododendron</taxon>
    </lineage>
</organism>
<dbReference type="Proteomes" id="UP001062846">
    <property type="component" value="Chromosome 6"/>
</dbReference>